<dbReference type="Proteomes" id="UP000824120">
    <property type="component" value="Chromosome 9"/>
</dbReference>
<dbReference type="EMBL" id="JACXVP010000009">
    <property type="protein sequence ID" value="KAG5588221.1"/>
    <property type="molecule type" value="Genomic_DNA"/>
</dbReference>
<dbReference type="AlphaFoldDB" id="A0A9J5XK91"/>
<reference evidence="1 2" key="1">
    <citation type="submission" date="2020-09" db="EMBL/GenBank/DDBJ databases">
        <title>De no assembly of potato wild relative species, Solanum commersonii.</title>
        <authorList>
            <person name="Cho K."/>
        </authorList>
    </citation>
    <scope>NUCLEOTIDE SEQUENCE [LARGE SCALE GENOMIC DNA]</scope>
    <source>
        <strain evidence="1">LZ3.2</strain>
        <tissue evidence="1">Leaf</tissue>
    </source>
</reference>
<comment type="caution">
    <text evidence="1">The sequence shown here is derived from an EMBL/GenBank/DDBJ whole genome shotgun (WGS) entry which is preliminary data.</text>
</comment>
<protein>
    <submittedName>
        <fullName evidence="1">Uncharacterized protein</fullName>
    </submittedName>
</protein>
<keyword evidence="2" id="KW-1185">Reference proteome</keyword>
<sequence length="107" mass="12790">GNGRLRTYLRKCNKEFARLDDIERANRNGIPISENSMELEVLIWFKVVIDYLKCRLCPIDNDSFHIKCAALRNVDLNIEKFQKKYALDRILYLKCFKLLIFIKSRYN</sequence>
<name>A0A9J5XK91_SOLCO</name>
<dbReference type="OrthoDB" id="637682at2759"/>
<organism evidence="1 2">
    <name type="scientific">Solanum commersonii</name>
    <name type="common">Commerson's wild potato</name>
    <name type="synonym">Commerson's nightshade</name>
    <dbReference type="NCBI Taxonomy" id="4109"/>
    <lineage>
        <taxon>Eukaryota</taxon>
        <taxon>Viridiplantae</taxon>
        <taxon>Streptophyta</taxon>
        <taxon>Embryophyta</taxon>
        <taxon>Tracheophyta</taxon>
        <taxon>Spermatophyta</taxon>
        <taxon>Magnoliopsida</taxon>
        <taxon>eudicotyledons</taxon>
        <taxon>Gunneridae</taxon>
        <taxon>Pentapetalae</taxon>
        <taxon>asterids</taxon>
        <taxon>lamiids</taxon>
        <taxon>Solanales</taxon>
        <taxon>Solanaceae</taxon>
        <taxon>Solanoideae</taxon>
        <taxon>Solaneae</taxon>
        <taxon>Solanum</taxon>
    </lineage>
</organism>
<feature type="non-terminal residue" evidence="1">
    <location>
        <position position="1"/>
    </location>
</feature>
<gene>
    <name evidence="1" type="ORF">H5410_048655</name>
</gene>
<accession>A0A9J5XK91</accession>
<evidence type="ECO:0000313" key="2">
    <source>
        <dbReference type="Proteomes" id="UP000824120"/>
    </source>
</evidence>
<evidence type="ECO:0000313" key="1">
    <source>
        <dbReference type="EMBL" id="KAG5588221.1"/>
    </source>
</evidence>
<proteinExistence type="predicted"/>